<evidence type="ECO:0000313" key="1">
    <source>
        <dbReference type="Proteomes" id="UP000515159"/>
    </source>
</evidence>
<proteinExistence type="predicted"/>
<dbReference type="GeneID" id="117365468"/>
<dbReference type="InParanoid" id="A0A6P8S144"/>
<dbReference type="RefSeq" id="XP_033811835.1">
    <property type="nucleotide sequence ID" value="XM_033955944.1"/>
</dbReference>
<protein>
    <submittedName>
        <fullName evidence="2">Uncharacterized protein LOC117365468</fullName>
    </submittedName>
</protein>
<dbReference type="KEGG" id="gsh:117365468"/>
<reference evidence="2" key="1">
    <citation type="submission" date="2025-08" db="UniProtKB">
        <authorList>
            <consortium name="RefSeq"/>
        </authorList>
    </citation>
    <scope>IDENTIFICATION</scope>
</reference>
<sequence length="560" mass="62664">MIQLGYRNPNEQYVLRGEKLICMNQEKDLGVIVSEDLKLLYALNAAEVLGIIIPVFCCSSQYLQLYAVNPAVILGSGIFSSCILNCAAVIGMRAAILHMGKYKCTDIQYTRSQPDECTQGIPRQAENTLVMEEQHSATLSGLESPAQALHHSSCLGASPSAISSLQDSGSADLIHLSASCRDWQILKANVIMSPKRFYNPVEESGALNWCHQETELQSKPNCEILASTGGQSESTLSSYFPSLQKESDQIVQRDPSTPYKLDSFSEAFPSRQFVLQTPVSSEGPRIIQPQSCMIRQRLPQRQCTLPPIVTSQQHFTYSAVPTTELQQTPQYDYSLTCCLEQQQPVTEENVSFKALNLTNPSPNSPPVQYFMERQEPLGKLSHPKRQDSQFQSHYCNELTPMQEQQETQYQPVHYNNVLTSIEEPHYHPGNSCNVVTPKQELQEYAQNNICTIQRQGLHMLNNLSQCLYHHTDTTHYSPLLQGHNLRVPVGKNIYRRLDAQQLLSSAEIQCYPSACTGPQSIKAETQDPSADLLDFSKAQERTSAIVNSSQKSVWLQVCLP</sequence>
<name>A0A6P8S144_GEOSA</name>
<accession>A0A6P8S144</accession>
<gene>
    <name evidence="2" type="primary">LOC117365468</name>
</gene>
<dbReference type="AlphaFoldDB" id="A0A6P8S144"/>
<dbReference type="Proteomes" id="UP000515159">
    <property type="component" value="Chromosome 8"/>
</dbReference>
<evidence type="ECO:0000313" key="2">
    <source>
        <dbReference type="RefSeq" id="XP_033811835.1"/>
    </source>
</evidence>
<keyword evidence="1" id="KW-1185">Reference proteome</keyword>
<organism evidence="1 2">
    <name type="scientific">Geotrypetes seraphini</name>
    <name type="common">Gaboon caecilian</name>
    <name type="synonym">Caecilia seraphini</name>
    <dbReference type="NCBI Taxonomy" id="260995"/>
    <lineage>
        <taxon>Eukaryota</taxon>
        <taxon>Metazoa</taxon>
        <taxon>Chordata</taxon>
        <taxon>Craniata</taxon>
        <taxon>Vertebrata</taxon>
        <taxon>Euteleostomi</taxon>
        <taxon>Amphibia</taxon>
        <taxon>Gymnophiona</taxon>
        <taxon>Geotrypetes</taxon>
    </lineage>
</organism>